<dbReference type="SUPFAM" id="SSF101874">
    <property type="entry name" value="YceI-like"/>
    <property type="match status" value="1"/>
</dbReference>
<comment type="similarity">
    <text evidence="1">Belongs to the UPF0312 family.</text>
</comment>
<sequence length="180" mass="19140">MTQTTPQTDWIAGSWTIDPSHSEVAFRVRHLVGKVRGQFDTFHGTLTTGATPAETTANATIDLNSVNTGDEGRDGHLRSADFFDVETHGQMTFTSTSFDGEKAVGELTIKGVTKPVELDVEVNGIGGDPWGGTRIGIDATTTITRQDFGVSFNGVVDGSKVLVGDKIDITLSIEAVLDQA</sequence>
<proteinExistence type="inferred from homology"/>
<dbReference type="PANTHER" id="PTHR34406">
    <property type="entry name" value="PROTEIN YCEI"/>
    <property type="match status" value="1"/>
</dbReference>
<reference evidence="3" key="1">
    <citation type="journal article" date="2014" name="Int. J. Syst. Evol. Microbiol.">
        <title>Complete genome sequence of Corynebacterium casei LMG S-19264T (=DSM 44701T), isolated from a smear-ripened cheese.</title>
        <authorList>
            <consortium name="US DOE Joint Genome Institute (JGI-PGF)"/>
            <person name="Walter F."/>
            <person name="Albersmeier A."/>
            <person name="Kalinowski J."/>
            <person name="Ruckert C."/>
        </authorList>
    </citation>
    <scope>NUCLEOTIDE SEQUENCE</scope>
    <source>
        <strain evidence="3">CGMCC 1.16067</strain>
    </source>
</reference>
<accession>A0A917BWV9</accession>
<dbReference type="SMART" id="SM00867">
    <property type="entry name" value="YceI"/>
    <property type="match status" value="1"/>
</dbReference>
<name>A0A917BWV9_9ACTN</name>
<dbReference type="EMBL" id="BMKQ01000002">
    <property type="protein sequence ID" value="GGF57876.1"/>
    <property type="molecule type" value="Genomic_DNA"/>
</dbReference>
<evidence type="ECO:0000313" key="4">
    <source>
        <dbReference type="Proteomes" id="UP000649179"/>
    </source>
</evidence>
<protein>
    <submittedName>
        <fullName evidence="3">Polyisoprenoid-binding protein</fullName>
    </submittedName>
</protein>
<dbReference type="Pfam" id="PF04264">
    <property type="entry name" value="YceI"/>
    <property type="match status" value="1"/>
</dbReference>
<evidence type="ECO:0000313" key="3">
    <source>
        <dbReference type="EMBL" id="GGF57876.1"/>
    </source>
</evidence>
<keyword evidence="4" id="KW-1185">Reference proteome</keyword>
<feature type="domain" description="Lipid/polyisoprenoid-binding YceI-like" evidence="2">
    <location>
        <begin position="14"/>
        <end position="176"/>
    </location>
</feature>
<reference evidence="3" key="2">
    <citation type="submission" date="2020-09" db="EMBL/GenBank/DDBJ databases">
        <authorList>
            <person name="Sun Q."/>
            <person name="Zhou Y."/>
        </authorList>
    </citation>
    <scope>NUCLEOTIDE SEQUENCE</scope>
    <source>
        <strain evidence="3">CGMCC 1.16067</strain>
    </source>
</reference>
<gene>
    <name evidence="3" type="ORF">GCM10011519_34730</name>
</gene>
<dbReference type="PANTHER" id="PTHR34406:SF1">
    <property type="entry name" value="PROTEIN YCEI"/>
    <property type="match status" value="1"/>
</dbReference>
<comment type="caution">
    <text evidence="3">The sequence shown here is derived from an EMBL/GenBank/DDBJ whole genome shotgun (WGS) entry which is preliminary data.</text>
</comment>
<dbReference type="RefSeq" id="WP_188781345.1">
    <property type="nucleotide sequence ID" value="NZ_BMKQ01000002.1"/>
</dbReference>
<dbReference type="AlphaFoldDB" id="A0A917BWV9"/>
<dbReference type="InterPro" id="IPR036761">
    <property type="entry name" value="TTHA0802/YceI-like_sf"/>
</dbReference>
<dbReference type="Gene3D" id="2.40.128.110">
    <property type="entry name" value="Lipid/polyisoprenoid-binding, YceI-like"/>
    <property type="match status" value="1"/>
</dbReference>
<dbReference type="Proteomes" id="UP000649179">
    <property type="component" value="Unassembled WGS sequence"/>
</dbReference>
<organism evidence="3 4">
    <name type="scientific">Marmoricola endophyticus</name>
    <dbReference type="NCBI Taxonomy" id="2040280"/>
    <lineage>
        <taxon>Bacteria</taxon>
        <taxon>Bacillati</taxon>
        <taxon>Actinomycetota</taxon>
        <taxon>Actinomycetes</taxon>
        <taxon>Propionibacteriales</taxon>
        <taxon>Nocardioidaceae</taxon>
        <taxon>Marmoricola</taxon>
    </lineage>
</organism>
<evidence type="ECO:0000256" key="1">
    <source>
        <dbReference type="ARBA" id="ARBA00008812"/>
    </source>
</evidence>
<dbReference type="InterPro" id="IPR007372">
    <property type="entry name" value="Lipid/polyisoprenoid-bd_YceI"/>
</dbReference>
<evidence type="ECO:0000259" key="2">
    <source>
        <dbReference type="SMART" id="SM00867"/>
    </source>
</evidence>